<name>A0A0J1BAQ8_RHOIS</name>
<gene>
    <name evidence="2" type="ORF">RISK_004355</name>
</gene>
<dbReference type="Pfam" id="PF04986">
    <property type="entry name" value="Y2_Tnp"/>
    <property type="match status" value="1"/>
</dbReference>
<evidence type="ECO:0000259" key="1">
    <source>
        <dbReference type="Pfam" id="PF04986"/>
    </source>
</evidence>
<dbReference type="EMBL" id="LECT01000033">
    <property type="protein sequence ID" value="KLU03618.1"/>
    <property type="molecule type" value="Genomic_DNA"/>
</dbReference>
<dbReference type="Proteomes" id="UP000036367">
    <property type="component" value="Unassembled WGS sequence"/>
</dbReference>
<dbReference type="PANTHER" id="PTHR37023:SF1">
    <property type="entry name" value="ISSOD25 TRANSPOSASE TNPA_ISSOD25"/>
    <property type="match status" value="1"/>
</dbReference>
<dbReference type="GO" id="GO:0006313">
    <property type="term" value="P:DNA transposition"/>
    <property type="evidence" value="ECO:0007669"/>
    <property type="project" value="InterPro"/>
</dbReference>
<proteinExistence type="predicted"/>
<dbReference type="STRING" id="595434.RISK_004355"/>
<evidence type="ECO:0000313" key="2">
    <source>
        <dbReference type="EMBL" id="KLU03618.1"/>
    </source>
</evidence>
<dbReference type="InterPro" id="IPR007069">
    <property type="entry name" value="Transposase_32"/>
</dbReference>
<dbReference type="GO" id="GO:0003677">
    <property type="term" value="F:DNA binding"/>
    <property type="evidence" value="ECO:0007669"/>
    <property type="project" value="InterPro"/>
</dbReference>
<dbReference type="AlphaFoldDB" id="A0A0J1BAQ8"/>
<dbReference type="PANTHER" id="PTHR37023">
    <property type="entry name" value="TRANSPOSASE"/>
    <property type="match status" value="1"/>
</dbReference>
<sequence length="123" mass="13842">MVIAQCRTRSSRRIRLLRRLESDQAIASRRQISSGRARSQRDGYRCFFGASSQSVRDVGAATESLKGCQLGFFGVLHTWGRDPATYHPHVHYVVPGGGVKLDERGHALSWQRTPENFCSITEH</sequence>
<reference evidence="2" key="1">
    <citation type="submission" date="2015-05" db="EMBL/GenBank/DDBJ databases">
        <title>Permanent draft genome of Rhodopirellula islandicus K833.</title>
        <authorList>
            <person name="Kizina J."/>
            <person name="Richter M."/>
            <person name="Glockner F.O."/>
            <person name="Harder J."/>
        </authorList>
    </citation>
    <scope>NUCLEOTIDE SEQUENCE [LARGE SCALE GENOMIC DNA]</scope>
    <source>
        <strain evidence="2">K833</strain>
    </source>
</reference>
<dbReference type="PATRIC" id="fig|595434.4.peg.4133"/>
<evidence type="ECO:0000313" key="3">
    <source>
        <dbReference type="Proteomes" id="UP000036367"/>
    </source>
</evidence>
<dbReference type="GO" id="GO:0004803">
    <property type="term" value="F:transposase activity"/>
    <property type="evidence" value="ECO:0007669"/>
    <property type="project" value="InterPro"/>
</dbReference>
<feature type="domain" description="Transposase IS801/IS1294" evidence="1">
    <location>
        <begin position="71"/>
        <end position="117"/>
    </location>
</feature>
<keyword evidence="3" id="KW-1185">Reference proteome</keyword>
<accession>A0A0J1BAQ8</accession>
<protein>
    <submittedName>
        <fullName evidence="2">Mobile element protein</fullName>
    </submittedName>
</protein>
<organism evidence="2 3">
    <name type="scientific">Rhodopirellula islandica</name>
    <dbReference type="NCBI Taxonomy" id="595434"/>
    <lineage>
        <taxon>Bacteria</taxon>
        <taxon>Pseudomonadati</taxon>
        <taxon>Planctomycetota</taxon>
        <taxon>Planctomycetia</taxon>
        <taxon>Pirellulales</taxon>
        <taxon>Pirellulaceae</taxon>
        <taxon>Rhodopirellula</taxon>
    </lineage>
</organism>
<comment type="caution">
    <text evidence="2">The sequence shown here is derived from an EMBL/GenBank/DDBJ whole genome shotgun (WGS) entry which is preliminary data.</text>
</comment>